<organism evidence="7 8">
    <name type="scientific">Amphibalanus amphitrite</name>
    <name type="common">Striped barnacle</name>
    <name type="synonym">Balanus amphitrite</name>
    <dbReference type="NCBI Taxonomy" id="1232801"/>
    <lineage>
        <taxon>Eukaryota</taxon>
        <taxon>Metazoa</taxon>
        <taxon>Ecdysozoa</taxon>
        <taxon>Arthropoda</taxon>
        <taxon>Crustacea</taxon>
        <taxon>Multicrustacea</taxon>
        <taxon>Cirripedia</taxon>
        <taxon>Thoracica</taxon>
        <taxon>Thoracicalcarea</taxon>
        <taxon>Balanomorpha</taxon>
        <taxon>Balanoidea</taxon>
        <taxon>Balanidae</taxon>
        <taxon>Amphibalaninae</taxon>
        <taxon>Amphibalanus</taxon>
    </lineage>
</organism>
<gene>
    <name evidence="7" type="primary">PSMD9_1</name>
    <name evidence="5" type="synonym">PSMD9_0</name>
    <name evidence="6" type="synonym">PSMD9_2</name>
    <name evidence="5" type="ORF">FJT64_008927</name>
    <name evidence="7" type="ORF">FJT64_023163</name>
    <name evidence="6" type="ORF">FJT64_024451</name>
</gene>
<dbReference type="EMBL" id="VIIS01000774">
    <property type="protein sequence ID" value="KAF0305221.1"/>
    <property type="molecule type" value="Genomic_DNA"/>
</dbReference>
<dbReference type="InterPro" id="IPR040815">
    <property type="entry name" value="Nas2_N"/>
</dbReference>
<comment type="caution">
    <text evidence="7">The sequence shown here is derived from an EMBL/GenBank/DDBJ whole genome shotgun (WGS) entry which is preliminary data.</text>
</comment>
<dbReference type="GO" id="GO:0005737">
    <property type="term" value="C:cytoplasm"/>
    <property type="evidence" value="ECO:0007669"/>
    <property type="project" value="TreeGrafter"/>
</dbReference>
<dbReference type="Gene3D" id="2.30.42.10">
    <property type="match status" value="1"/>
</dbReference>
<dbReference type="OrthoDB" id="72325at2759"/>
<keyword evidence="8" id="KW-1185">Reference proteome</keyword>
<dbReference type="InterPro" id="IPR041489">
    <property type="entry name" value="PDZ_6"/>
</dbReference>
<dbReference type="GO" id="GO:0000502">
    <property type="term" value="C:proteasome complex"/>
    <property type="evidence" value="ECO:0007669"/>
    <property type="project" value="UniProtKB-KW"/>
</dbReference>
<dbReference type="SUPFAM" id="SSF50156">
    <property type="entry name" value="PDZ domain-like"/>
    <property type="match status" value="1"/>
</dbReference>
<dbReference type="EMBL" id="VIIS01001765">
    <property type="protein sequence ID" value="KAF0293155.1"/>
    <property type="molecule type" value="Genomic_DNA"/>
</dbReference>
<keyword evidence="7" id="KW-0647">Proteasome</keyword>
<evidence type="ECO:0000313" key="8">
    <source>
        <dbReference type="Proteomes" id="UP000440578"/>
    </source>
</evidence>
<dbReference type="PANTHER" id="PTHR12651:SF1">
    <property type="entry name" value="26S PROTEASOME NON-ATPASE REGULATORY SUBUNIT 9"/>
    <property type="match status" value="1"/>
</dbReference>
<feature type="domain" description="Nas2 N-terminal" evidence="4">
    <location>
        <begin position="1"/>
        <end position="51"/>
    </location>
</feature>
<evidence type="ECO:0000256" key="2">
    <source>
        <dbReference type="ARBA" id="ARBA00023186"/>
    </source>
</evidence>
<accession>A0A6A4WSX3</accession>
<dbReference type="AlphaFoldDB" id="A0A6A4WSX3"/>
<keyword evidence="2" id="KW-0143">Chaperone</keyword>
<reference evidence="7 8" key="1">
    <citation type="submission" date="2019-07" db="EMBL/GenBank/DDBJ databases">
        <title>Draft genome assembly of a fouling barnacle, Amphibalanus amphitrite (Darwin, 1854): The first reference genome for Thecostraca.</title>
        <authorList>
            <person name="Kim W."/>
        </authorList>
    </citation>
    <scope>NUCLEOTIDE SEQUENCE [LARGE SCALE GENOMIC DNA]</scope>
    <source>
        <strain evidence="7">SNU_AA5</strain>
        <tissue evidence="7">Soma without cirri and trophi</tissue>
    </source>
</reference>
<sequence>MDEPLVDAEGYPRSDIDVYSVRHARAQLRRLQNDYRALMSDIEAGLAQLHAQHREAGTASEAGGSATPPAAFLQVTAVTDGSPAAEAGLRAGDQLAALGSVNADNFGSLSDVAGVVRHSAGRPLAVTALRAGRRLSLQLTPRSWAGPGLLGCTLVPIDRPER</sequence>
<dbReference type="Pfam" id="PF17820">
    <property type="entry name" value="PDZ_6"/>
    <property type="match status" value="1"/>
</dbReference>
<dbReference type="PANTHER" id="PTHR12651">
    <property type="entry name" value="26S PROTEASOME NON-ATPASE REGULATORY SUBUNIT 9"/>
    <property type="match status" value="1"/>
</dbReference>
<evidence type="ECO:0000259" key="3">
    <source>
        <dbReference type="Pfam" id="PF17820"/>
    </source>
</evidence>
<dbReference type="InterPro" id="IPR036034">
    <property type="entry name" value="PDZ_sf"/>
</dbReference>
<evidence type="ECO:0000313" key="7">
    <source>
        <dbReference type="EMBL" id="KAF0305221.1"/>
    </source>
</evidence>
<comment type="similarity">
    <text evidence="1">Belongs to the proteasome subunit p27 family.</text>
</comment>
<dbReference type="GO" id="GO:0070682">
    <property type="term" value="P:proteasome regulatory particle assembly"/>
    <property type="evidence" value="ECO:0007669"/>
    <property type="project" value="InterPro"/>
</dbReference>
<dbReference type="FunFam" id="2.30.42.10:FF:000107">
    <property type="entry name" value="26S proteasome non-ATPase regulatory subunit 9"/>
    <property type="match status" value="1"/>
</dbReference>
<name>A0A6A4WSX3_AMPAM</name>
<evidence type="ECO:0000313" key="5">
    <source>
        <dbReference type="EMBL" id="KAF0293155.1"/>
    </source>
</evidence>
<evidence type="ECO:0000256" key="1">
    <source>
        <dbReference type="ARBA" id="ARBA00005256"/>
    </source>
</evidence>
<dbReference type="Gene3D" id="6.10.140.1710">
    <property type="match status" value="1"/>
</dbReference>
<dbReference type="Proteomes" id="UP000440578">
    <property type="component" value="Unassembled WGS sequence"/>
</dbReference>
<evidence type="ECO:0000259" key="4">
    <source>
        <dbReference type="Pfam" id="PF18265"/>
    </source>
</evidence>
<evidence type="ECO:0000313" key="6">
    <source>
        <dbReference type="EMBL" id="KAF0303564.1"/>
    </source>
</evidence>
<dbReference type="InterPro" id="IPR035269">
    <property type="entry name" value="PSMD9"/>
</dbReference>
<dbReference type="Pfam" id="PF18265">
    <property type="entry name" value="Nas2_N"/>
    <property type="match status" value="1"/>
</dbReference>
<protein>
    <submittedName>
        <fullName evidence="7">26S proteasome non-ATPase regulatory subunit 9</fullName>
    </submittedName>
</protein>
<dbReference type="GO" id="GO:0005634">
    <property type="term" value="C:nucleus"/>
    <property type="evidence" value="ECO:0007669"/>
    <property type="project" value="TreeGrafter"/>
</dbReference>
<feature type="domain" description="PDZ" evidence="3">
    <location>
        <begin position="75"/>
        <end position="127"/>
    </location>
</feature>
<dbReference type="EMBL" id="VIIS01000929">
    <property type="protein sequence ID" value="KAF0303564.1"/>
    <property type="molecule type" value="Genomic_DNA"/>
</dbReference>
<proteinExistence type="inferred from homology"/>